<evidence type="ECO:0000256" key="6">
    <source>
        <dbReference type="ARBA" id="ARBA00023136"/>
    </source>
</evidence>
<organism evidence="10 11">
    <name type="scientific">Daphnia galeata</name>
    <dbReference type="NCBI Taxonomy" id="27404"/>
    <lineage>
        <taxon>Eukaryota</taxon>
        <taxon>Metazoa</taxon>
        <taxon>Ecdysozoa</taxon>
        <taxon>Arthropoda</taxon>
        <taxon>Crustacea</taxon>
        <taxon>Branchiopoda</taxon>
        <taxon>Diplostraca</taxon>
        <taxon>Cladocera</taxon>
        <taxon>Anomopoda</taxon>
        <taxon>Daphniidae</taxon>
        <taxon>Daphnia</taxon>
    </lineage>
</organism>
<dbReference type="GO" id="GO:0097272">
    <property type="term" value="P:ammonium homeostasis"/>
    <property type="evidence" value="ECO:0007669"/>
    <property type="project" value="TreeGrafter"/>
</dbReference>
<accession>A0A8J2RE19</accession>
<evidence type="ECO:0000256" key="2">
    <source>
        <dbReference type="ARBA" id="ARBA00005887"/>
    </source>
</evidence>
<evidence type="ECO:0000256" key="5">
    <source>
        <dbReference type="ARBA" id="ARBA00022989"/>
    </source>
</evidence>
<dbReference type="InterPro" id="IPR024041">
    <property type="entry name" value="NH4_transpt_AmtB-like_dom"/>
</dbReference>
<keyword evidence="5 8" id="KW-1133">Transmembrane helix</keyword>
<evidence type="ECO:0000256" key="8">
    <source>
        <dbReference type="SAM" id="Phobius"/>
    </source>
</evidence>
<proteinExistence type="inferred from homology"/>
<feature type="transmembrane region" description="Helical" evidence="8">
    <location>
        <begin position="33"/>
        <end position="52"/>
    </location>
</feature>
<dbReference type="GO" id="GO:0005886">
    <property type="term" value="C:plasma membrane"/>
    <property type="evidence" value="ECO:0007669"/>
    <property type="project" value="TreeGrafter"/>
</dbReference>
<evidence type="ECO:0000259" key="9">
    <source>
        <dbReference type="Pfam" id="PF00909"/>
    </source>
</evidence>
<sequence length="185" mass="19898">MFIFKSIGFIYPVAAHWVATKNGWLHQLGFDDFAFSGVVHAMSGATCLIAAYMTGPRLDRSFDGRKLPPHSQMILGAFIFLFGMVAFNAGSQGSISQPGDGFVIIAKVAINTPICAMTSAATALIYQRFIVDRLKKNWNYTSGINGSFVGMVAICAGCNQFQYWGAFALHTGLLINAGGGIVIML</sequence>
<evidence type="ECO:0000256" key="1">
    <source>
        <dbReference type="ARBA" id="ARBA00004141"/>
    </source>
</evidence>
<evidence type="ECO:0000313" key="11">
    <source>
        <dbReference type="Proteomes" id="UP000789390"/>
    </source>
</evidence>
<gene>
    <name evidence="10" type="ORF">DGAL_LOCUS5191</name>
</gene>
<dbReference type="Gene3D" id="1.10.3430.10">
    <property type="entry name" value="Ammonium transporter AmtB like domains"/>
    <property type="match status" value="1"/>
</dbReference>
<evidence type="ECO:0000256" key="3">
    <source>
        <dbReference type="ARBA" id="ARBA00022448"/>
    </source>
</evidence>
<dbReference type="GO" id="GO:0008519">
    <property type="term" value="F:ammonium channel activity"/>
    <property type="evidence" value="ECO:0007669"/>
    <property type="project" value="InterPro"/>
</dbReference>
<keyword evidence="6 8" id="KW-0472">Membrane</keyword>
<protein>
    <recommendedName>
        <fullName evidence="9">Ammonium transporter AmtB-like domain-containing protein</fullName>
    </recommendedName>
</protein>
<keyword evidence="3" id="KW-0813">Transport</keyword>
<feature type="transmembrane region" description="Helical" evidence="8">
    <location>
        <begin position="163"/>
        <end position="184"/>
    </location>
</feature>
<dbReference type="OrthoDB" id="534912at2759"/>
<dbReference type="Pfam" id="PF00909">
    <property type="entry name" value="Ammonium_transp"/>
    <property type="match status" value="1"/>
</dbReference>
<evidence type="ECO:0000256" key="4">
    <source>
        <dbReference type="ARBA" id="ARBA00022692"/>
    </source>
</evidence>
<keyword evidence="11" id="KW-1185">Reference proteome</keyword>
<name>A0A8J2RE19_9CRUS</name>
<feature type="transmembrane region" description="Helical" evidence="8">
    <location>
        <begin position="138"/>
        <end position="157"/>
    </location>
</feature>
<dbReference type="EMBL" id="CAKKLH010000091">
    <property type="protein sequence ID" value="CAH0102742.1"/>
    <property type="molecule type" value="Genomic_DNA"/>
</dbReference>
<keyword evidence="7" id="KW-0924">Ammonia transport</keyword>
<dbReference type="SUPFAM" id="SSF111352">
    <property type="entry name" value="Ammonium transporter"/>
    <property type="match status" value="1"/>
</dbReference>
<comment type="similarity">
    <text evidence="2">Belongs to the ammonia transporter channel (TC 1.A.11.2) family.</text>
</comment>
<evidence type="ECO:0000313" key="10">
    <source>
        <dbReference type="EMBL" id="CAH0102742.1"/>
    </source>
</evidence>
<dbReference type="PANTHER" id="PTHR11730">
    <property type="entry name" value="AMMONIUM TRANSPORTER"/>
    <property type="match status" value="1"/>
</dbReference>
<dbReference type="Proteomes" id="UP000789390">
    <property type="component" value="Unassembled WGS sequence"/>
</dbReference>
<evidence type="ECO:0000256" key="7">
    <source>
        <dbReference type="ARBA" id="ARBA00023177"/>
    </source>
</evidence>
<dbReference type="PANTHER" id="PTHR11730:SF6">
    <property type="entry name" value="AMMONIUM TRANSPORTER"/>
    <property type="match status" value="1"/>
</dbReference>
<reference evidence="10" key="1">
    <citation type="submission" date="2021-11" db="EMBL/GenBank/DDBJ databases">
        <authorList>
            <person name="Schell T."/>
        </authorList>
    </citation>
    <scope>NUCLEOTIDE SEQUENCE</scope>
    <source>
        <strain evidence="10">M5</strain>
    </source>
</reference>
<dbReference type="InterPro" id="IPR029020">
    <property type="entry name" value="Ammonium/urea_transptr"/>
</dbReference>
<feature type="transmembrane region" description="Helical" evidence="8">
    <location>
        <begin position="102"/>
        <end position="126"/>
    </location>
</feature>
<comment type="caution">
    <text evidence="10">The sequence shown here is derived from an EMBL/GenBank/DDBJ whole genome shotgun (WGS) entry which is preliminary data.</text>
</comment>
<comment type="subcellular location">
    <subcellularLocation>
        <location evidence="1">Membrane</location>
        <topology evidence="1">Multi-pass membrane protein</topology>
    </subcellularLocation>
</comment>
<feature type="domain" description="Ammonium transporter AmtB-like" evidence="9">
    <location>
        <begin position="7"/>
        <end position="168"/>
    </location>
</feature>
<dbReference type="AlphaFoldDB" id="A0A8J2RE19"/>
<feature type="transmembrane region" description="Helical" evidence="8">
    <location>
        <begin position="73"/>
        <end position="90"/>
    </location>
</feature>
<keyword evidence="4 8" id="KW-0812">Transmembrane</keyword>